<evidence type="ECO:0000313" key="19">
    <source>
        <dbReference type="Proteomes" id="UP000078596"/>
    </source>
</evidence>
<evidence type="ECO:0000256" key="2">
    <source>
        <dbReference type="ARBA" id="ARBA00022485"/>
    </source>
</evidence>
<reference evidence="18 19" key="1">
    <citation type="submission" date="2016-06" db="EMBL/GenBank/DDBJ databases">
        <title>Insight into the functional genes involving in sulfur oxidation in Pearl River water.</title>
        <authorList>
            <person name="Luo J."/>
            <person name="Tan X."/>
            <person name="Lin W."/>
        </authorList>
    </citation>
    <scope>NUCLEOTIDE SEQUENCE [LARGE SCALE GENOMIC DNA]</scope>
    <source>
        <strain evidence="18 19">LS2</strain>
    </source>
</reference>
<dbReference type="InterPro" id="IPR006638">
    <property type="entry name" value="Elp3/MiaA/NifB-like_rSAM"/>
</dbReference>
<dbReference type="Proteomes" id="UP000078596">
    <property type="component" value="Chromosome"/>
</dbReference>
<dbReference type="EMBL" id="CP016027">
    <property type="protein sequence ID" value="ANJ66425.1"/>
    <property type="molecule type" value="Genomic_DNA"/>
</dbReference>
<comment type="subunit">
    <text evidence="14">Monomer.</text>
</comment>
<comment type="catalytic activity">
    <reaction evidence="12">
        <text>2-thio-N(6)-dimethylallyladenosine(37) in tRNA + S-adenosyl-L-methionine = 2-methylsulfanyl-N(6)-dimethylallyladenosine(37) in tRNA + S-adenosyl-L-homocysteine + H(+)</text>
        <dbReference type="Rhea" id="RHEA:37063"/>
        <dbReference type="Rhea" id="RHEA-COMP:10376"/>
        <dbReference type="Rhea" id="RHEA-COMP:10377"/>
        <dbReference type="ChEBI" id="CHEBI:15378"/>
        <dbReference type="ChEBI" id="CHEBI:57856"/>
        <dbReference type="ChEBI" id="CHEBI:59789"/>
        <dbReference type="ChEBI" id="CHEBI:74416"/>
        <dbReference type="ChEBI" id="CHEBI:74417"/>
    </reaction>
    <physiologicalReaction direction="left-to-right" evidence="12">
        <dbReference type="Rhea" id="RHEA:37064"/>
    </physiologicalReaction>
</comment>
<dbReference type="InterPro" id="IPR023404">
    <property type="entry name" value="rSAM_horseshoe"/>
</dbReference>
<dbReference type="SFLD" id="SFLDG01061">
    <property type="entry name" value="methylthiotransferase"/>
    <property type="match status" value="1"/>
</dbReference>
<evidence type="ECO:0000313" key="18">
    <source>
        <dbReference type="EMBL" id="ANJ66425.1"/>
    </source>
</evidence>
<feature type="binding site" evidence="14">
    <location>
        <position position="49"/>
    </location>
    <ligand>
        <name>[4Fe-4S] cluster</name>
        <dbReference type="ChEBI" id="CHEBI:49883"/>
        <label>1</label>
    </ligand>
</feature>
<proteinExistence type="inferred from homology"/>
<dbReference type="OrthoDB" id="9805215at2"/>
<evidence type="ECO:0000259" key="17">
    <source>
        <dbReference type="PROSITE" id="PS51918"/>
    </source>
</evidence>
<comment type="subcellular location">
    <subcellularLocation>
        <location evidence="14">Cytoplasm</location>
    </subcellularLocation>
</comment>
<dbReference type="CDD" id="cd01335">
    <property type="entry name" value="Radical_SAM"/>
    <property type="match status" value="1"/>
</dbReference>
<keyword evidence="5 14" id="KW-0949">S-adenosyl-L-methionine</keyword>
<name>A0A191ZEY9_9GAMM</name>
<dbReference type="HAMAP" id="MF_01864">
    <property type="entry name" value="tRNA_metthiotr_MiaB"/>
    <property type="match status" value="1"/>
</dbReference>
<dbReference type="InterPro" id="IPR020612">
    <property type="entry name" value="Methylthiotransferase_CS"/>
</dbReference>
<evidence type="ECO:0000256" key="1">
    <source>
        <dbReference type="ARBA" id="ARBA00003234"/>
    </source>
</evidence>
<feature type="binding site" evidence="14">
    <location>
        <position position="12"/>
    </location>
    <ligand>
        <name>[4Fe-4S] cluster</name>
        <dbReference type="ChEBI" id="CHEBI:49883"/>
        <label>1</label>
    </ligand>
</feature>
<dbReference type="KEGG" id="haz:A9404_02650"/>
<evidence type="ECO:0000259" key="15">
    <source>
        <dbReference type="PROSITE" id="PS50926"/>
    </source>
</evidence>
<dbReference type="Gene3D" id="3.80.30.20">
    <property type="entry name" value="tm_1862 like domain"/>
    <property type="match status" value="1"/>
</dbReference>
<dbReference type="SMART" id="SM00729">
    <property type="entry name" value="Elp3"/>
    <property type="match status" value="1"/>
</dbReference>
<feature type="binding site" evidence="14">
    <location>
        <position position="157"/>
    </location>
    <ligand>
        <name>[4Fe-4S] cluster</name>
        <dbReference type="ChEBI" id="CHEBI:49883"/>
        <label>2</label>
        <note>4Fe-4S-S-AdoMet</note>
    </ligand>
</feature>
<evidence type="ECO:0000256" key="3">
    <source>
        <dbReference type="ARBA" id="ARBA00022490"/>
    </source>
</evidence>
<dbReference type="InterPro" id="IPR013848">
    <property type="entry name" value="Methylthiotransferase_N"/>
</dbReference>
<comment type="function">
    <text evidence="1 14">Catalyzes the methylthiolation of N6-(dimethylallyl)adenosine (i(6)A), leading to the formation of 2-methylthio-N6-(dimethylallyl)adenosine (ms(2)i(6)A) at position 37 in tRNAs that read codons beginning with uridine.</text>
</comment>
<evidence type="ECO:0000256" key="8">
    <source>
        <dbReference type="ARBA" id="ARBA00023004"/>
    </source>
</evidence>
<dbReference type="Gene3D" id="3.40.50.12160">
    <property type="entry name" value="Methylthiotransferase, N-terminal domain"/>
    <property type="match status" value="1"/>
</dbReference>
<comment type="similarity">
    <text evidence="14">Belongs to the methylthiotransferase family. MiaB subfamily.</text>
</comment>
<evidence type="ECO:0000256" key="4">
    <source>
        <dbReference type="ARBA" id="ARBA00022679"/>
    </source>
</evidence>
<evidence type="ECO:0000256" key="5">
    <source>
        <dbReference type="ARBA" id="ARBA00022691"/>
    </source>
</evidence>
<evidence type="ECO:0000256" key="10">
    <source>
        <dbReference type="ARBA" id="ARBA00033765"/>
    </source>
</evidence>
<dbReference type="PROSITE" id="PS01278">
    <property type="entry name" value="MTTASE_RADICAL"/>
    <property type="match status" value="1"/>
</dbReference>
<dbReference type="PROSITE" id="PS50926">
    <property type="entry name" value="TRAM"/>
    <property type="match status" value="1"/>
</dbReference>
<keyword evidence="9 14" id="KW-0411">Iron-sulfur</keyword>
<dbReference type="Pfam" id="PF04055">
    <property type="entry name" value="Radical_SAM"/>
    <property type="match status" value="1"/>
</dbReference>
<keyword evidence="6 14" id="KW-0819">tRNA processing</keyword>
<dbReference type="InterPro" id="IPR005839">
    <property type="entry name" value="Methylthiotransferase"/>
</dbReference>
<dbReference type="FunFam" id="3.80.30.20:FF:000001">
    <property type="entry name" value="tRNA-2-methylthio-N(6)-dimethylallyladenosine synthase 2"/>
    <property type="match status" value="1"/>
</dbReference>
<feature type="binding site" evidence="14">
    <location>
        <position position="83"/>
    </location>
    <ligand>
        <name>[4Fe-4S] cluster</name>
        <dbReference type="ChEBI" id="CHEBI:49883"/>
        <label>1</label>
    </ligand>
</feature>
<dbReference type="STRING" id="1860122.A9404_02650"/>
<dbReference type="InterPro" id="IPR038135">
    <property type="entry name" value="Methylthiotransferase_N_sf"/>
</dbReference>
<gene>
    <name evidence="14" type="primary">miaB</name>
    <name evidence="18" type="ORF">A9404_02650</name>
</gene>
<comment type="catalytic activity">
    <reaction evidence="13">
        <text>N(6)-dimethylallyladenosine(37) in tRNA + (sulfur carrier)-SH + AH2 + 2 S-adenosyl-L-methionine = 2-methylsulfanyl-N(6)-dimethylallyladenosine(37) in tRNA + (sulfur carrier)-H + 5'-deoxyadenosine + L-methionine + A + S-adenosyl-L-homocysteine + 2 H(+)</text>
        <dbReference type="Rhea" id="RHEA:37067"/>
        <dbReference type="Rhea" id="RHEA-COMP:10375"/>
        <dbReference type="Rhea" id="RHEA-COMP:10376"/>
        <dbReference type="Rhea" id="RHEA-COMP:14737"/>
        <dbReference type="Rhea" id="RHEA-COMP:14739"/>
        <dbReference type="ChEBI" id="CHEBI:13193"/>
        <dbReference type="ChEBI" id="CHEBI:15378"/>
        <dbReference type="ChEBI" id="CHEBI:17319"/>
        <dbReference type="ChEBI" id="CHEBI:17499"/>
        <dbReference type="ChEBI" id="CHEBI:29917"/>
        <dbReference type="ChEBI" id="CHEBI:57844"/>
        <dbReference type="ChEBI" id="CHEBI:57856"/>
        <dbReference type="ChEBI" id="CHEBI:59789"/>
        <dbReference type="ChEBI" id="CHEBI:64428"/>
        <dbReference type="ChEBI" id="CHEBI:74415"/>
        <dbReference type="ChEBI" id="CHEBI:74417"/>
        <dbReference type="EC" id="2.8.4.3"/>
    </reaction>
    <physiologicalReaction direction="left-to-right" evidence="13">
        <dbReference type="Rhea" id="RHEA:37068"/>
    </physiologicalReaction>
</comment>
<feature type="domain" description="MTTase N-terminal" evidence="16">
    <location>
        <begin position="3"/>
        <end position="120"/>
    </location>
</feature>
<dbReference type="SFLD" id="SFLDG01082">
    <property type="entry name" value="B12-binding_domain_containing"/>
    <property type="match status" value="1"/>
</dbReference>
<accession>A0A191ZEY9</accession>
<dbReference type="FunFam" id="3.40.50.12160:FF:000001">
    <property type="entry name" value="tRNA-2-methylthio-N(6)-dimethylallyladenosine synthase"/>
    <property type="match status" value="1"/>
</dbReference>
<evidence type="ECO:0000256" key="13">
    <source>
        <dbReference type="ARBA" id="ARBA00052587"/>
    </source>
</evidence>
<protein>
    <recommendedName>
        <fullName evidence="10 14">tRNA-2-methylthio-N(6)-dimethylallyladenosine synthase</fullName>
        <ecNumber evidence="10 14">2.8.4.3</ecNumber>
    </recommendedName>
    <alternativeName>
        <fullName evidence="14">(Dimethylallyl)adenosine tRNA methylthiotransferase MiaB</fullName>
    </alternativeName>
    <alternativeName>
        <fullName evidence="14">tRNA-i(6)A37 methylthiotransferase</fullName>
    </alternativeName>
</protein>
<dbReference type="Pfam" id="PF01938">
    <property type="entry name" value="TRAM"/>
    <property type="match status" value="1"/>
</dbReference>
<evidence type="ECO:0000256" key="6">
    <source>
        <dbReference type="ARBA" id="ARBA00022694"/>
    </source>
</evidence>
<dbReference type="AlphaFoldDB" id="A0A191ZEY9"/>
<dbReference type="RefSeq" id="WP_066098417.1">
    <property type="nucleotide sequence ID" value="NZ_CP016027.1"/>
</dbReference>
<comment type="catalytic activity">
    <reaction evidence="11">
        <text>N(6)-dimethylallyladenosine(37) in tRNA + (sulfur carrier)-SH + AH2 + S-adenosyl-L-methionine = 2-thio-N(6)-dimethylallyladenosine(37) in tRNA + (sulfur carrier)-H + 5'-deoxyadenosine + L-methionine + A + H(+)</text>
        <dbReference type="Rhea" id="RHEA:36339"/>
        <dbReference type="Rhea" id="RHEA-COMP:10375"/>
        <dbReference type="Rhea" id="RHEA-COMP:10377"/>
        <dbReference type="Rhea" id="RHEA-COMP:14737"/>
        <dbReference type="Rhea" id="RHEA-COMP:14739"/>
        <dbReference type="ChEBI" id="CHEBI:13193"/>
        <dbReference type="ChEBI" id="CHEBI:15378"/>
        <dbReference type="ChEBI" id="CHEBI:17319"/>
        <dbReference type="ChEBI" id="CHEBI:17499"/>
        <dbReference type="ChEBI" id="CHEBI:29917"/>
        <dbReference type="ChEBI" id="CHEBI:57844"/>
        <dbReference type="ChEBI" id="CHEBI:59789"/>
        <dbReference type="ChEBI" id="CHEBI:64428"/>
        <dbReference type="ChEBI" id="CHEBI:74415"/>
        <dbReference type="ChEBI" id="CHEBI:74416"/>
    </reaction>
    <physiologicalReaction direction="left-to-right" evidence="11">
        <dbReference type="Rhea" id="RHEA:36340"/>
    </physiologicalReaction>
</comment>
<keyword evidence="2 14" id="KW-0004">4Fe-4S</keyword>
<keyword evidence="8 14" id="KW-0408">Iron</keyword>
<dbReference type="InterPro" id="IPR006463">
    <property type="entry name" value="MiaB_methiolase"/>
</dbReference>
<feature type="binding site" evidence="14">
    <location>
        <position position="164"/>
    </location>
    <ligand>
        <name>[4Fe-4S] cluster</name>
        <dbReference type="ChEBI" id="CHEBI:49883"/>
        <label>2</label>
        <note>4Fe-4S-S-AdoMet</note>
    </ligand>
</feature>
<dbReference type="InterPro" id="IPR058240">
    <property type="entry name" value="rSAM_sf"/>
</dbReference>
<dbReference type="NCBIfam" id="TIGR00089">
    <property type="entry name" value="MiaB/RimO family radical SAM methylthiotransferase"/>
    <property type="match status" value="1"/>
</dbReference>
<dbReference type="SFLD" id="SFLDF00273">
    <property type="entry name" value="(dimethylallyl)adenosine_tRNA"/>
    <property type="match status" value="1"/>
</dbReference>
<organism evidence="18 19">
    <name type="scientific">Halothiobacillus diazotrophicus</name>
    <dbReference type="NCBI Taxonomy" id="1860122"/>
    <lineage>
        <taxon>Bacteria</taxon>
        <taxon>Pseudomonadati</taxon>
        <taxon>Pseudomonadota</taxon>
        <taxon>Gammaproteobacteria</taxon>
        <taxon>Chromatiales</taxon>
        <taxon>Halothiobacillaceae</taxon>
        <taxon>Halothiobacillus</taxon>
    </lineage>
</organism>
<dbReference type="GO" id="GO:0005829">
    <property type="term" value="C:cytosol"/>
    <property type="evidence" value="ECO:0007669"/>
    <property type="project" value="TreeGrafter"/>
</dbReference>
<feature type="domain" description="TRAM" evidence="15">
    <location>
        <begin position="378"/>
        <end position="441"/>
    </location>
</feature>
<dbReference type="GO" id="GO:0051539">
    <property type="term" value="F:4 iron, 4 sulfur cluster binding"/>
    <property type="evidence" value="ECO:0007669"/>
    <property type="project" value="UniProtKB-UniRule"/>
</dbReference>
<comment type="cofactor">
    <cofactor evidence="14">
        <name>[4Fe-4S] cluster</name>
        <dbReference type="ChEBI" id="CHEBI:49883"/>
    </cofactor>
    <text evidence="14">Binds 2 [4Fe-4S] clusters. One cluster is coordinated with 3 cysteines and an exchangeable S-adenosyl-L-methionine.</text>
</comment>
<evidence type="ECO:0000256" key="9">
    <source>
        <dbReference type="ARBA" id="ARBA00023014"/>
    </source>
</evidence>
<keyword evidence="4 14" id="KW-0808">Transferase</keyword>
<dbReference type="Pfam" id="PF00919">
    <property type="entry name" value="UPF0004"/>
    <property type="match status" value="1"/>
</dbReference>
<evidence type="ECO:0000256" key="14">
    <source>
        <dbReference type="HAMAP-Rule" id="MF_01864"/>
    </source>
</evidence>
<feature type="binding site" evidence="14">
    <location>
        <position position="161"/>
    </location>
    <ligand>
        <name>[4Fe-4S] cluster</name>
        <dbReference type="ChEBI" id="CHEBI:49883"/>
        <label>2</label>
        <note>4Fe-4S-S-AdoMet</note>
    </ligand>
</feature>
<sequence>MLRKLHIKTWGCQMNEYDSAKMADVLGANSGFVVTEDPSEADVLLLNTCSIREKAQEKVFSQLGYWRPLKEKNPNLIIGVGGCVASQEGAAIRTRAPFVDIVFGPQTLHRLPEMVAEVEAQRQPVVDISFPEIEKFDNLPAPRAEGVTAFVSIMEGCSKYCSFCVVPYTRGEEISRPFDDVIAEVAELAEQGVREVNLLGQNVNAYQGLMHDGQIADLALLIEFIARIDGIGRIRFTTSHPVEFTDRLIEAYRNEPKLAAFLHLPVQAGSDRILAQMKRGHTALEYKAKMRKLMAARPGISLSSDFIVGFPGETEADFEATMKLVTDIGFDHSFSFIYSPRPGTPAASLPNDQPESVKKARLHRLQAQITEQEQAISRAMVGTIQTILVSGPSKKDPNELVGKTENNRSVIFKARPEVVGLFVDVRITEVMPNSLRAEFVGINPQDLARAQARNLVAA</sequence>
<dbReference type="InterPro" id="IPR007197">
    <property type="entry name" value="rSAM"/>
</dbReference>
<dbReference type="GO" id="GO:0046872">
    <property type="term" value="F:metal ion binding"/>
    <property type="evidence" value="ECO:0007669"/>
    <property type="project" value="UniProtKB-KW"/>
</dbReference>
<dbReference type="PROSITE" id="PS51918">
    <property type="entry name" value="RADICAL_SAM"/>
    <property type="match status" value="1"/>
</dbReference>
<evidence type="ECO:0000256" key="7">
    <source>
        <dbReference type="ARBA" id="ARBA00022723"/>
    </source>
</evidence>
<dbReference type="PROSITE" id="PS51449">
    <property type="entry name" value="MTTASE_N"/>
    <property type="match status" value="1"/>
</dbReference>
<keyword evidence="3 14" id="KW-0963">Cytoplasm</keyword>
<dbReference type="EC" id="2.8.4.3" evidence="10 14"/>
<dbReference type="PANTHER" id="PTHR43020">
    <property type="entry name" value="CDK5 REGULATORY SUBUNIT-ASSOCIATED PROTEIN 1"/>
    <property type="match status" value="1"/>
</dbReference>
<keyword evidence="7 14" id="KW-0479">Metal-binding</keyword>
<keyword evidence="19" id="KW-1185">Reference proteome</keyword>
<dbReference type="NCBIfam" id="TIGR01574">
    <property type="entry name" value="miaB-methiolase"/>
    <property type="match status" value="1"/>
</dbReference>
<dbReference type="InterPro" id="IPR002792">
    <property type="entry name" value="TRAM_dom"/>
</dbReference>
<dbReference type="SUPFAM" id="SSF102114">
    <property type="entry name" value="Radical SAM enzymes"/>
    <property type="match status" value="1"/>
</dbReference>
<dbReference type="PANTHER" id="PTHR43020:SF2">
    <property type="entry name" value="MITOCHONDRIAL TRNA METHYLTHIOTRANSFERASE CDK5RAP1"/>
    <property type="match status" value="1"/>
</dbReference>
<feature type="domain" description="Radical SAM core" evidence="17">
    <location>
        <begin position="143"/>
        <end position="375"/>
    </location>
</feature>
<evidence type="ECO:0000256" key="12">
    <source>
        <dbReference type="ARBA" id="ARBA00052380"/>
    </source>
</evidence>
<dbReference type="SFLD" id="SFLDS00029">
    <property type="entry name" value="Radical_SAM"/>
    <property type="match status" value="1"/>
</dbReference>
<evidence type="ECO:0000259" key="16">
    <source>
        <dbReference type="PROSITE" id="PS51449"/>
    </source>
</evidence>
<dbReference type="GO" id="GO:0035597">
    <property type="term" value="F:tRNA-2-methylthio-N(6)-dimethylallyladenosine(37) synthase activity"/>
    <property type="evidence" value="ECO:0007669"/>
    <property type="project" value="UniProtKB-EC"/>
</dbReference>
<evidence type="ECO:0000256" key="11">
    <source>
        <dbReference type="ARBA" id="ARBA00050926"/>
    </source>
</evidence>